<keyword evidence="3 5" id="KW-1133">Transmembrane helix</keyword>
<evidence type="ECO:0000313" key="8">
    <source>
        <dbReference type="Proteomes" id="UP000186851"/>
    </source>
</evidence>
<dbReference type="PROSITE" id="PS50850">
    <property type="entry name" value="MFS"/>
    <property type="match status" value="1"/>
</dbReference>
<dbReference type="PROSITE" id="PS00216">
    <property type="entry name" value="SUGAR_TRANSPORT_1"/>
    <property type="match status" value="1"/>
</dbReference>
<dbReference type="PANTHER" id="PTHR24002:SF3">
    <property type="entry name" value="SOLUTE CARRIER FAMILY 22 MEMBER 18"/>
    <property type="match status" value="1"/>
</dbReference>
<feature type="transmembrane region" description="Helical" evidence="5">
    <location>
        <begin position="229"/>
        <end position="251"/>
    </location>
</feature>
<evidence type="ECO:0000256" key="1">
    <source>
        <dbReference type="ARBA" id="ARBA00004141"/>
    </source>
</evidence>
<dbReference type="InterPro" id="IPR005829">
    <property type="entry name" value="Sugar_transporter_CS"/>
</dbReference>
<feature type="domain" description="Major facilitator superfamily (MFS) profile" evidence="6">
    <location>
        <begin position="20"/>
        <end position="404"/>
    </location>
</feature>
<feature type="transmembrane region" description="Helical" evidence="5">
    <location>
        <begin position="21"/>
        <end position="42"/>
    </location>
</feature>
<dbReference type="GO" id="GO:0022857">
    <property type="term" value="F:transmembrane transporter activity"/>
    <property type="evidence" value="ECO:0007669"/>
    <property type="project" value="InterPro"/>
</dbReference>
<keyword evidence="4 5" id="KW-0472">Membrane</keyword>
<dbReference type="Gene3D" id="1.20.1250.20">
    <property type="entry name" value="MFS general substrate transporter like domains"/>
    <property type="match status" value="1"/>
</dbReference>
<feature type="transmembrane region" description="Helical" evidence="5">
    <location>
        <begin position="54"/>
        <end position="74"/>
    </location>
</feature>
<reference evidence="7" key="1">
    <citation type="journal article" date="2017" name="Nature">
        <title>Asgard archaea illuminate the origin of eukaryotic cellular complexity.</title>
        <authorList>
            <person name="Zaremba-Niedzwiedzka K."/>
            <person name="Caceres E.F."/>
            <person name="Saw J.H."/>
            <person name="Backstrom D."/>
            <person name="Juzokaite L."/>
            <person name="Vancaester E."/>
            <person name="Seitz K.W."/>
            <person name="Anantharaman K."/>
            <person name="Starnawski P."/>
            <person name="Kjeldsen K.U."/>
            <person name="Scott M.B."/>
            <person name="Nunoura T."/>
            <person name="Banfield J.F."/>
            <person name="Schramm A."/>
            <person name="Baker B.J."/>
            <person name="Spang A."/>
            <person name="Ettema T.J.G."/>
        </authorList>
    </citation>
    <scope>NUCLEOTIDE SEQUENCE</scope>
    <source>
        <strain evidence="7">LCB_4</strain>
    </source>
</reference>
<evidence type="ECO:0000256" key="3">
    <source>
        <dbReference type="ARBA" id="ARBA00022989"/>
    </source>
</evidence>
<evidence type="ECO:0000256" key="5">
    <source>
        <dbReference type="SAM" id="Phobius"/>
    </source>
</evidence>
<dbReference type="KEGG" id="oyw:OdinLCB4_002970"/>
<reference evidence="7" key="2">
    <citation type="journal article" date="2022" name="Nat. Microbiol.">
        <title>A closed Candidatus Odinarchaeum chromosome exposes Asgard archaeal viruses.</title>
        <authorList>
            <person name="Tamarit D."/>
            <person name="Caceres E.F."/>
            <person name="Krupovic M."/>
            <person name="Nijland R."/>
            <person name="Eme L."/>
            <person name="Robinson N.P."/>
            <person name="Ettema T.J.G."/>
        </authorList>
    </citation>
    <scope>NUCLEOTIDE SEQUENCE</scope>
    <source>
        <strain evidence="7">LCB_4</strain>
    </source>
</reference>
<dbReference type="GO" id="GO:0016020">
    <property type="term" value="C:membrane"/>
    <property type="evidence" value="ECO:0007669"/>
    <property type="project" value="UniProtKB-SubCell"/>
</dbReference>
<feature type="transmembrane region" description="Helical" evidence="5">
    <location>
        <begin position="86"/>
        <end position="105"/>
    </location>
</feature>
<keyword evidence="2 5" id="KW-0812">Transmembrane</keyword>
<comment type="subcellular location">
    <subcellularLocation>
        <location evidence="1">Membrane</location>
        <topology evidence="1">Multi-pass membrane protein</topology>
    </subcellularLocation>
</comment>
<evidence type="ECO:0000256" key="4">
    <source>
        <dbReference type="ARBA" id="ARBA00023136"/>
    </source>
</evidence>
<sequence>MKLSFGGGELSLQTGRLISPLTVIFITLLVDSIGYGLVIPLIPFYALQFGASSILLGVLVSVFALMQFFFAPFLGRLSDRVGRRKILLYSLFFSVISFIIFTFASSFIMLLASRIIAGMATEYSIAYAYISDITGEKSRTSSIGKIGAASNIGIILGPVLGGFVNIYGRFWLPGLTATVLTVLNLLFIYFFLPETVKLNNNGGSGFKKFSPFSYIKDITLIVKSSTISLTLGIVFAMGFAFAAMPVVLPLYSWDVFGLGEAAVGVFFAYIGVIGFIIQFILVGKVSKKIRDEFIILTGVLLTFIGVFTMPLLPSIIVFMTAVTVISIGVFLADVALCSFLSKKTSPEYCGATLGISESVSSIARIPGPIIAGLAYQLSIYTPFYVAGALIFTALFLNLMIIFKK</sequence>
<dbReference type="AlphaFoldDB" id="A0AAF0D3B1"/>
<dbReference type="SUPFAM" id="SSF103473">
    <property type="entry name" value="MFS general substrate transporter"/>
    <property type="match status" value="1"/>
</dbReference>
<feature type="transmembrane region" description="Helical" evidence="5">
    <location>
        <begin position="318"/>
        <end position="340"/>
    </location>
</feature>
<evidence type="ECO:0000256" key="2">
    <source>
        <dbReference type="ARBA" id="ARBA00022692"/>
    </source>
</evidence>
<dbReference type="EMBL" id="CP091871">
    <property type="protein sequence ID" value="WEU40891.1"/>
    <property type="molecule type" value="Genomic_DNA"/>
</dbReference>
<accession>A0AAF0D3B1</accession>
<protein>
    <submittedName>
        <fullName evidence="7">MFS transporter</fullName>
    </submittedName>
</protein>
<feature type="transmembrane region" description="Helical" evidence="5">
    <location>
        <begin position="361"/>
        <end position="377"/>
    </location>
</feature>
<feature type="transmembrane region" description="Helical" evidence="5">
    <location>
        <begin position="263"/>
        <end position="281"/>
    </location>
</feature>
<dbReference type="Proteomes" id="UP000186851">
    <property type="component" value="Chromosome"/>
</dbReference>
<feature type="transmembrane region" description="Helical" evidence="5">
    <location>
        <begin position="170"/>
        <end position="192"/>
    </location>
</feature>
<organism evidence="7 8">
    <name type="scientific">Odinarchaeota yellowstonii (strain LCB_4)</name>
    <dbReference type="NCBI Taxonomy" id="1841599"/>
    <lineage>
        <taxon>Archaea</taxon>
        <taxon>Promethearchaeati</taxon>
        <taxon>Candidatus Odinarchaeota</taxon>
        <taxon>Candidatus Odinarchaeia</taxon>
        <taxon>Candidatus Odinarchaeales</taxon>
        <taxon>Candidatus Odinarchaeaceae</taxon>
        <taxon>Candidatus Odinarchaeum</taxon>
    </lineage>
</organism>
<proteinExistence type="predicted"/>
<dbReference type="InterPro" id="IPR001958">
    <property type="entry name" value="Tet-R_TetA/multi-R_MdtG-like"/>
</dbReference>
<feature type="transmembrane region" description="Helical" evidence="5">
    <location>
        <begin position="142"/>
        <end position="164"/>
    </location>
</feature>
<feature type="transmembrane region" description="Helical" evidence="5">
    <location>
        <begin position="293"/>
        <end position="312"/>
    </location>
</feature>
<dbReference type="InterPro" id="IPR011701">
    <property type="entry name" value="MFS"/>
</dbReference>
<name>A0AAF0D3B1_ODILC</name>
<evidence type="ECO:0000313" key="7">
    <source>
        <dbReference type="EMBL" id="WEU40891.1"/>
    </source>
</evidence>
<evidence type="ECO:0000259" key="6">
    <source>
        <dbReference type="PROSITE" id="PS50850"/>
    </source>
</evidence>
<dbReference type="PANTHER" id="PTHR24002">
    <property type="entry name" value="SOLUTE CARRIER FAMILY 22 MEMBER 18"/>
    <property type="match status" value="1"/>
</dbReference>
<dbReference type="InterPro" id="IPR036259">
    <property type="entry name" value="MFS_trans_sf"/>
</dbReference>
<dbReference type="PRINTS" id="PR01035">
    <property type="entry name" value="TCRTETA"/>
</dbReference>
<dbReference type="Pfam" id="PF07690">
    <property type="entry name" value="MFS_1"/>
    <property type="match status" value="1"/>
</dbReference>
<gene>
    <name evidence="7" type="ORF">OdinLCB4_002970</name>
</gene>
<feature type="transmembrane region" description="Helical" evidence="5">
    <location>
        <begin position="383"/>
        <end position="402"/>
    </location>
</feature>
<dbReference type="InterPro" id="IPR020846">
    <property type="entry name" value="MFS_dom"/>
</dbReference>